<dbReference type="Gene3D" id="1.10.8.430">
    <property type="entry name" value="Helical domain of apoptotic protease-activating factors"/>
    <property type="match status" value="1"/>
</dbReference>
<dbReference type="AlphaFoldDB" id="A0ABC9B615"/>
<evidence type="ECO:0000313" key="12">
    <source>
        <dbReference type="EMBL" id="CAL4995388.1"/>
    </source>
</evidence>
<evidence type="ECO:0000256" key="7">
    <source>
        <dbReference type="SAM" id="MobiDB-lite"/>
    </source>
</evidence>
<dbReference type="GO" id="GO:0042742">
    <property type="term" value="P:defense response to bacterium"/>
    <property type="evidence" value="ECO:0007669"/>
    <property type="project" value="UniProtKB-ARBA"/>
</dbReference>
<accession>A0ABC9B615</accession>
<evidence type="ECO:0000259" key="9">
    <source>
        <dbReference type="Pfam" id="PF18052"/>
    </source>
</evidence>
<evidence type="ECO:0000256" key="3">
    <source>
        <dbReference type="ARBA" id="ARBA00022737"/>
    </source>
</evidence>
<keyword evidence="13" id="KW-1185">Reference proteome</keyword>
<dbReference type="GO" id="GO:0002758">
    <property type="term" value="P:innate immune response-activating signaling pathway"/>
    <property type="evidence" value="ECO:0007669"/>
    <property type="project" value="UniProtKB-ARBA"/>
</dbReference>
<dbReference type="Pfam" id="PF00931">
    <property type="entry name" value="NB-ARC"/>
    <property type="match status" value="2"/>
</dbReference>
<evidence type="ECO:0000313" key="13">
    <source>
        <dbReference type="Proteomes" id="UP001497457"/>
    </source>
</evidence>
<dbReference type="Gene3D" id="3.40.50.300">
    <property type="entry name" value="P-loop containing nucleotide triphosphate hydrolases"/>
    <property type="match status" value="2"/>
</dbReference>
<dbReference type="SUPFAM" id="SSF52058">
    <property type="entry name" value="L domain-like"/>
    <property type="match status" value="1"/>
</dbReference>
<evidence type="ECO:0000259" key="8">
    <source>
        <dbReference type="Pfam" id="PF00931"/>
    </source>
</evidence>
<dbReference type="SUPFAM" id="SSF52540">
    <property type="entry name" value="P-loop containing nucleoside triphosphate hydrolases"/>
    <property type="match status" value="2"/>
</dbReference>
<gene>
    <name evidence="12" type="ORF">URODEC1_LOCUS62327</name>
</gene>
<reference evidence="12 13" key="2">
    <citation type="submission" date="2024-10" db="EMBL/GenBank/DDBJ databases">
        <authorList>
            <person name="Ryan C."/>
        </authorList>
    </citation>
    <scope>NUCLEOTIDE SEQUENCE [LARGE SCALE GENOMIC DNA]</scope>
</reference>
<keyword evidence="6" id="KW-0175">Coiled coil</keyword>
<keyword evidence="2" id="KW-0433">Leucine-rich repeat</keyword>
<dbReference type="InterPro" id="IPR042197">
    <property type="entry name" value="Apaf_helical"/>
</dbReference>
<dbReference type="InterPro" id="IPR038005">
    <property type="entry name" value="RX-like_CC"/>
</dbReference>
<dbReference type="Gene3D" id="1.20.5.4130">
    <property type="match status" value="1"/>
</dbReference>
<comment type="similarity">
    <text evidence="1">Belongs to the disease resistance NB-LRR family.</text>
</comment>
<evidence type="ECO:0000256" key="1">
    <source>
        <dbReference type="ARBA" id="ARBA00008894"/>
    </source>
</evidence>
<dbReference type="InterPro" id="IPR027417">
    <property type="entry name" value="P-loop_NTPase"/>
</dbReference>
<dbReference type="GO" id="GO:0009626">
    <property type="term" value="P:plant-type hypersensitive response"/>
    <property type="evidence" value="ECO:0007669"/>
    <property type="project" value="UniProtKB-ARBA"/>
</dbReference>
<feature type="domain" description="NB-ARC" evidence="8">
    <location>
        <begin position="407"/>
        <end position="595"/>
    </location>
</feature>
<feature type="domain" description="Disease resistance R13L4/SHOC-2-like LRR" evidence="11">
    <location>
        <begin position="971"/>
        <end position="1220"/>
    </location>
</feature>
<feature type="domain" description="Disease resistance R13L4/SHOC-2-like LRR" evidence="11">
    <location>
        <begin position="807"/>
        <end position="907"/>
    </location>
</feature>
<dbReference type="GO" id="GO:0000166">
    <property type="term" value="F:nucleotide binding"/>
    <property type="evidence" value="ECO:0007669"/>
    <property type="project" value="UniProtKB-KW"/>
</dbReference>
<dbReference type="InterPro" id="IPR044974">
    <property type="entry name" value="Disease_R_plants"/>
</dbReference>
<dbReference type="InterPro" id="IPR058922">
    <property type="entry name" value="WHD_DRP"/>
</dbReference>
<evidence type="ECO:0000256" key="4">
    <source>
        <dbReference type="ARBA" id="ARBA00022741"/>
    </source>
</evidence>
<reference evidence="13" key="1">
    <citation type="submission" date="2024-06" db="EMBL/GenBank/DDBJ databases">
        <authorList>
            <person name="Ryan C."/>
        </authorList>
    </citation>
    <scope>NUCLEOTIDE SEQUENCE [LARGE SCALE GENOMIC DNA]</scope>
</reference>
<protein>
    <submittedName>
        <fullName evidence="12">Uncharacterized protein</fullName>
    </submittedName>
</protein>
<dbReference type="InterPro" id="IPR055414">
    <property type="entry name" value="LRR_R13L4/SHOC2-like"/>
</dbReference>
<dbReference type="Proteomes" id="UP001497457">
    <property type="component" value="Chromosome 24b"/>
</dbReference>
<dbReference type="Pfam" id="PF23598">
    <property type="entry name" value="LRR_14"/>
    <property type="match status" value="2"/>
</dbReference>
<sequence>MEATVLSVGKSVVDGALSYAKSAVAEEVALQLGVQRDRAFITEELEMMRAFLMVAHEERDENKVIKTWVKQVRDVSYDVEDCLQDFAGRRLGKPTWWPWRIPRMLRARRRIGKQMKQLRARVEDVSQRNLRYNLIKGSGSKPTFNCEQFATNNSATMSSTDEAEWLRDKAKGDLVRLITKKDDNLRVISVWATNDDPGETSILRRAYEDLKKHKKFECCAWIKLILPFNPTKFLLTIVRQFYAKSLQDARERKNASMEGHVLRRMGMMKKNDLVDEFKRYVNEKNYLIVLDDLSNIEDWYHIKTYFPNKKGPSRIIVSTQQVEVASLCVGPENVEPEHRELCVDNSTLYAFYEKGSQDGTNSMEAGPSLNASTFGSNNSAEIKTITRTETMVSVFKESQLIGREKEKADIIRLITNEDNQKLEVISVWGMGGLGKTALVRDVYQSQELIGKFEKRACVSIMRPFNPDDLLQSLAVQIDEKKSEKKGEDEMVSENNEDGTVQAKKKQGGEKKNKPPLAGLQGKNYLIVLDDLLFSTEWDAIKLHFPATGTTSRIIITTRVEKIAKHCSEKQHNVYKLKSLRHKDAQDLFFEKVFGRTGLDEQCPELVEQSNLILKKCNGLPLAIVTIGGFLANQPKVALEWMKLNRHISTELEMNPELETIIIVLNKSYDGLPYHLKSCFLYLSIFPEDHKISRRRLVRRWTAEGYSREFRGRSAEEIADNYFMDLISRSMILPSQQSIHSRKGIDSCQVHDLIREISISNSTEEKLVFRLVEGCSLNTQGTIRHLAINSNWEGDESEFENIVDLSRVRSVTVFGQWRSFFISNKMRLLRVLDMEDAFGVVDHHLEHVGKLIHLKYLSLRGCDGISHLPDSAGNLHQLETLDIRGTRIVKLPNSITNLQKLNCLRAGRKPMDEDDFVDVPAAWLLPIFSVMLCIYWCVPQASRIDGMNRRDICTYFCCGLLPIAAMRLERYGVLVPRGMKKLKALHTLGVVNIARGKVILQDIRKLNRLCKLGVTGINKKNGAEFCSAIAGLGHLESLSIRAEGKPGLCDCLDGMSSPPKNLQSLKLYGNLAKLPEWIAGLKNLVKLKLRSTRIIDCDTTIQSLGKIPNLTILCLCNKAFKGKQVRIKFHSEAFSSLVVLELESLDKLKLVEFSGGATPKLELLQFCGRSEISLFSGLRSLRCLNEVHLGSDNVGDRSVSYGNAFVEDLRTQLRENPNRPILKRH</sequence>
<evidence type="ECO:0000259" key="11">
    <source>
        <dbReference type="Pfam" id="PF23598"/>
    </source>
</evidence>
<feature type="domain" description="Disease resistance N-terminal" evidence="9">
    <location>
        <begin position="13"/>
        <end position="92"/>
    </location>
</feature>
<organism evidence="12 13">
    <name type="scientific">Urochloa decumbens</name>
    <dbReference type="NCBI Taxonomy" id="240449"/>
    <lineage>
        <taxon>Eukaryota</taxon>
        <taxon>Viridiplantae</taxon>
        <taxon>Streptophyta</taxon>
        <taxon>Embryophyta</taxon>
        <taxon>Tracheophyta</taxon>
        <taxon>Spermatophyta</taxon>
        <taxon>Magnoliopsida</taxon>
        <taxon>Liliopsida</taxon>
        <taxon>Poales</taxon>
        <taxon>Poaceae</taxon>
        <taxon>PACMAD clade</taxon>
        <taxon>Panicoideae</taxon>
        <taxon>Panicodae</taxon>
        <taxon>Paniceae</taxon>
        <taxon>Melinidinae</taxon>
        <taxon>Urochloa</taxon>
    </lineage>
</organism>
<dbReference type="Gene3D" id="3.80.10.10">
    <property type="entry name" value="Ribonuclease Inhibitor"/>
    <property type="match status" value="2"/>
</dbReference>
<feature type="domain" description="NB-ARC" evidence="8">
    <location>
        <begin position="198"/>
        <end position="345"/>
    </location>
</feature>
<dbReference type="FunFam" id="1.10.10.10:FF:000322">
    <property type="entry name" value="Probable disease resistance protein At1g63360"/>
    <property type="match status" value="1"/>
</dbReference>
<keyword evidence="4" id="KW-0547">Nucleotide-binding</keyword>
<dbReference type="PRINTS" id="PR00364">
    <property type="entry name" value="DISEASERSIST"/>
</dbReference>
<dbReference type="PANTHER" id="PTHR23155">
    <property type="entry name" value="DISEASE RESISTANCE PROTEIN RP"/>
    <property type="match status" value="1"/>
</dbReference>
<dbReference type="InterPro" id="IPR032675">
    <property type="entry name" value="LRR_dom_sf"/>
</dbReference>
<dbReference type="Pfam" id="PF23559">
    <property type="entry name" value="WHD_DRP"/>
    <property type="match status" value="1"/>
</dbReference>
<feature type="region of interest" description="Disordered" evidence="7">
    <location>
        <begin position="480"/>
        <end position="514"/>
    </location>
</feature>
<dbReference type="InterPro" id="IPR036388">
    <property type="entry name" value="WH-like_DNA-bd_sf"/>
</dbReference>
<dbReference type="Pfam" id="PF18052">
    <property type="entry name" value="Rx_N"/>
    <property type="match status" value="1"/>
</dbReference>
<name>A0ABC9B615_9POAL</name>
<evidence type="ECO:0000256" key="2">
    <source>
        <dbReference type="ARBA" id="ARBA00022614"/>
    </source>
</evidence>
<dbReference type="InterPro" id="IPR041118">
    <property type="entry name" value="Rx_N"/>
</dbReference>
<keyword evidence="5" id="KW-0611">Plant defense</keyword>
<dbReference type="Gene3D" id="1.10.10.10">
    <property type="entry name" value="Winged helix-like DNA-binding domain superfamily/Winged helix DNA-binding domain"/>
    <property type="match status" value="1"/>
</dbReference>
<dbReference type="InterPro" id="IPR002182">
    <property type="entry name" value="NB-ARC"/>
</dbReference>
<evidence type="ECO:0000256" key="5">
    <source>
        <dbReference type="ARBA" id="ARBA00022821"/>
    </source>
</evidence>
<feature type="domain" description="Disease resistance protein winged helix" evidence="10">
    <location>
        <begin position="684"/>
        <end position="756"/>
    </location>
</feature>
<evidence type="ECO:0000259" key="10">
    <source>
        <dbReference type="Pfam" id="PF23559"/>
    </source>
</evidence>
<dbReference type="CDD" id="cd14798">
    <property type="entry name" value="RX-CC_like"/>
    <property type="match status" value="1"/>
</dbReference>
<dbReference type="EMBL" id="OZ075134">
    <property type="protein sequence ID" value="CAL4995388.1"/>
    <property type="molecule type" value="Genomic_DNA"/>
</dbReference>
<keyword evidence="3" id="KW-0677">Repeat</keyword>
<evidence type="ECO:0000256" key="6">
    <source>
        <dbReference type="ARBA" id="ARBA00023054"/>
    </source>
</evidence>
<dbReference type="PANTHER" id="PTHR23155:SF1114">
    <property type="entry name" value="OS02G0475500 PROTEIN"/>
    <property type="match status" value="1"/>
</dbReference>
<proteinExistence type="inferred from homology"/>